<dbReference type="CTD" id="160762"/>
<dbReference type="AlphaFoldDB" id="A0A6J3DW59"/>
<accession>A0A6J3DW59</accession>
<evidence type="ECO:0000313" key="6">
    <source>
        <dbReference type="RefSeq" id="XP_032054954.1"/>
    </source>
</evidence>
<dbReference type="InParanoid" id="A0A6J3DW59"/>
<evidence type="ECO:0000256" key="2">
    <source>
        <dbReference type="SAM" id="Coils"/>
    </source>
</evidence>
<dbReference type="RefSeq" id="XP_032054954.1">
    <property type="nucleotide sequence ID" value="XM_032199063.1"/>
</dbReference>
<dbReference type="PANTHER" id="PTHR21694:SF18">
    <property type="entry name" value="COILED-COIL DOMAIN-CONTAINING PROTEIN 63"/>
    <property type="match status" value="1"/>
</dbReference>
<evidence type="ECO:0000256" key="3">
    <source>
        <dbReference type="SAM" id="MobiDB-lite"/>
    </source>
</evidence>
<keyword evidence="1 2" id="KW-0175">Coiled coil</keyword>
<dbReference type="Proteomes" id="UP000504639">
    <property type="component" value="Chromosome 17"/>
</dbReference>
<reference evidence="6" key="1">
    <citation type="submission" date="2025-08" db="UniProtKB">
        <authorList>
            <consortium name="RefSeq"/>
        </authorList>
    </citation>
    <scope>IDENTIFICATION</scope>
    <source>
        <tissue evidence="6">Lung</tissue>
    </source>
</reference>
<evidence type="ECO:0000256" key="1">
    <source>
        <dbReference type="ARBA" id="ARBA00023054"/>
    </source>
</evidence>
<keyword evidence="5" id="KW-1185">Reference proteome</keyword>
<proteinExistence type="predicted"/>
<dbReference type="GO" id="GO:0005930">
    <property type="term" value="C:axoneme"/>
    <property type="evidence" value="ECO:0007669"/>
    <property type="project" value="TreeGrafter"/>
</dbReference>
<feature type="coiled-coil region" evidence="2">
    <location>
        <begin position="357"/>
        <end position="416"/>
    </location>
</feature>
<name>A0A6J3DW59_AYTFU</name>
<dbReference type="KEGG" id="aful:116496153"/>
<dbReference type="GO" id="GO:0003341">
    <property type="term" value="P:cilium movement"/>
    <property type="evidence" value="ECO:0007669"/>
    <property type="project" value="TreeGrafter"/>
</dbReference>
<organism evidence="5 6">
    <name type="scientific">Aythya fuligula</name>
    <name type="common">Tufted duck</name>
    <name type="synonym">Anas fuligula</name>
    <dbReference type="NCBI Taxonomy" id="219594"/>
    <lineage>
        <taxon>Eukaryota</taxon>
        <taxon>Metazoa</taxon>
        <taxon>Chordata</taxon>
        <taxon>Craniata</taxon>
        <taxon>Vertebrata</taxon>
        <taxon>Euteleostomi</taxon>
        <taxon>Archelosauria</taxon>
        <taxon>Archosauria</taxon>
        <taxon>Dinosauria</taxon>
        <taxon>Saurischia</taxon>
        <taxon>Theropoda</taxon>
        <taxon>Coelurosauria</taxon>
        <taxon>Aves</taxon>
        <taxon>Neognathae</taxon>
        <taxon>Galloanserae</taxon>
        <taxon>Anseriformes</taxon>
        <taxon>Anatidae</taxon>
        <taxon>Aythyinae</taxon>
        <taxon>Aythya</taxon>
    </lineage>
</organism>
<dbReference type="InterPro" id="IPR049258">
    <property type="entry name" value="ODAD1_CC"/>
</dbReference>
<dbReference type="GeneID" id="116496153"/>
<evidence type="ECO:0000259" key="4">
    <source>
        <dbReference type="Pfam" id="PF21773"/>
    </source>
</evidence>
<evidence type="ECO:0000313" key="5">
    <source>
        <dbReference type="Proteomes" id="UP000504639"/>
    </source>
</evidence>
<dbReference type="GO" id="GO:0036158">
    <property type="term" value="P:outer dynein arm assembly"/>
    <property type="evidence" value="ECO:0007669"/>
    <property type="project" value="TreeGrafter"/>
</dbReference>
<protein>
    <submittedName>
        <fullName evidence="6">Coiled-coil domain-containing protein 63</fullName>
    </submittedName>
</protein>
<sequence length="568" mass="65615">MPPRQPGQHRFQEAQDLLLALPLRGSGLRHTLSDFTVKERECRVEADFGRLQKQFRISAEKRKCFGANMRQQIHAQEKEIESLKEEHRGMSLILSQINSLRNVMQDNRNRTELKCLLQTKDQYDCLIRDRKALLAEQDSQILELQKKIVRQNVIATKVKQANSSKWLQNQIQTLEMRLNNVTVRFDTILTVNNRLREEIENLRIQKAILDNFYAKLRKHLDQQKNRMDAAVEQSTQAYEQRVEALARISAMNERHSKDTVQYNIEMQERERIRDQENKLKTFVLAKFTDRSELEEEAKKKEALKAAQKAKKRQGESFESREVAYKRLLELAENGDIDQLVNGFTEKEGKNFAYFSYATELNNEMEKLQQRIKDLQDEITLFTTDQDTAESSSLHVLKELEDKLSHTTEKANEYEERCKESSKVLGRLKSAMEILFKEIDCDDTKIKEQLGDNGQITDLNLMQFFALVEKKTNELLLKESILIYLEADGSLTSQTFTNPLLGGTELLQGMDPARICPQPPTMEGAADATDAFEAPLDHAQLRELVLQSCERKRGSASSTGKRARNDLQA</sequence>
<dbReference type="InterPro" id="IPR051876">
    <property type="entry name" value="ODA-DC/CCD"/>
</dbReference>
<gene>
    <name evidence="6" type="primary">CCDC63</name>
</gene>
<feature type="region of interest" description="Disordered" evidence="3">
    <location>
        <begin position="549"/>
        <end position="568"/>
    </location>
</feature>
<feature type="domain" description="ODAD1 central coiled coil region" evidence="4">
    <location>
        <begin position="168"/>
        <end position="451"/>
    </location>
</feature>
<dbReference type="PANTHER" id="PTHR21694">
    <property type="entry name" value="COILED-COIL DOMAIN-CONTAINING PROTEIN 63"/>
    <property type="match status" value="1"/>
</dbReference>
<feature type="coiled-coil region" evidence="2">
    <location>
        <begin position="192"/>
        <end position="240"/>
    </location>
</feature>
<dbReference type="Pfam" id="PF21773">
    <property type="entry name" value="ODAD1_CC"/>
    <property type="match status" value="1"/>
</dbReference>